<dbReference type="InterPro" id="IPR015422">
    <property type="entry name" value="PyrdxlP-dep_Trfase_small"/>
</dbReference>
<dbReference type="InterPro" id="IPR015421">
    <property type="entry name" value="PyrdxlP-dep_Trfase_major"/>
</dbReference>
<dbReference type="FunFam" id="3.90.1150.10:FF:000010">
    <property type="entry name" value="Alanine aminotransferase 2"/>
    <property type="match status" value="1"/>
</dbReference>
<evidence type="ECO:0000256" key="2">
    <source>
        <dbReference type="ARBA" id="ARBA00011738"/>
    </source>
</evidence>
<dbReference type="InterPro" id="IPR015424">
    <property type="entry name" value="PyrdxlP-dep_Trfase"/>
</dbReference>
<name>A0A0L0G6Z4_9EUKA</name>
<evidence type="ECO:0000256" key="5">
    <source>
        <dbReference type="ARBA" id="ARBA00022898"/>
    </source>
</evidence>
<evidence type="ECO:0000256" key="3">
    <source>
        <dbReference type="ARBA" id="ARBA00022576"/>
    </source>
</evidence>
<accession>A0A0L0G6Z4</accession>
<evidence type="ECO:0000259" key="7">
    <source>
        <dbReference type="Pfam" id="PF00155"/>
    </source>
</evidence>
<gene>
    <name evidence="8" type="ORF">SARC_03161</name>
</gene>
<dbReference type="Gene3D" id="1.10.287.1970">
    <property type="match status" value="1"/>
</dbReference>
<keyword evidence="4" id="KW-0808">Transferase</keyword>
<proteinExistence type="inferred from homology"/>
<dbReference type="FunFam" id="3.40.640.10:FF:000012">
    <property type="entry name" value="alanine aminotransferase 2"/>
    <property type="match status" value="1"/>
</dbReference>
<dbReference type="EMBL" id="KQ241751">
    <property type="protein sequence ID" value="KNC84631.1"/>
    <property type="molecule type" value="Genomic_DNA"/>
</dbReference>
<dbReference type="GO" id="GO:0008483">
    <property type="term" value="F:transaminase activity"/>
    <property type="evidence" value="ECO:0007669"/>
    <property type="project" value="UniProtKB-KW"/>
</dbReference>
<dbReference type="STRING" id="667725.A0A0L0G6Z4"/>
<comment type="subunit">
    <text evidence="2">Homodimer.</text>
</comment>
<dbReference type="Proteomes" id="UP000054560">
    <property type="component" value="Unassembled WGS sequence"/>
</dbReference>
<dbReference type="GeneID" id="25903665"/>
<dbReference type="RefSeq" id="XP_014158533.1">
    <property type="nucleotide sequence ID" value="XM_014303058.1"/>
</dbReference>
<dbReference type="eggNOG" id="KOG0258">
    <property type="taxonomic scope" value="Eukaryota"/>
</dbReference>
<evidence type="ECO:0000256" key="1">
    <source>
        <dbReference type="ARBA" id="ARBA00001933"/>
    </source>
</evidence>
<dbReference type="Pfam" id="PF00155">
    <property type="entry name" value="Aminotran_1_2"/>
    <property type="match status" value="1"/>
</dbReference>
<dbReference type="CDD" id="cd00609">
    <property type="entry name" value="AAT_like"/>
    <property type="match status" value="1"/>
</dbReference>
<dbReference type="GO" id="GO:0042853">
    <property type="term" value="P:L-alanine catabolic process"/>
    <property type="evidence" value="ECO:0007669"/>
    <property type="project" value="UniProtKB-UniPathway"/>
</dbReference>
<dbReference type="PANTHER" id="PTHR11751:SF29">
    <property type="entry name" value="ALANINE TRANSAMINASE"/>
    <property type="match status" value="1"/>
</dbReference>
<dbReference type="OrthoDB" id="1732682at2759"/>
<evidence type="ECO:0000313" key="9">
    <source>
        <dbReference type="Proteomes" id="UP000054560"/>
    </source>
</evidence>
<comment type="similarity">
    <text evidence="6">Belongs to the class-I pyridoxal-phosphate-dependent aminotransferase family. Alanine aminotransferase subfamily.</text>
</comment>
<dbReference type="InterPro" id="IPR045088">
    <property type="entry name" value="ALAT1/2-like"/>
</dbReference>
<evidence type="ECO:0000256" key="6">
    <source>
        <dbReference type="ARBA" id="ARBA00025785"/>
    </source>
</evidence>
<dbReference type="SUPFAM" id="SSF53383">
    <property type="entry name" value="PLP-dependent transferases"/>
    <property type="match status" value="1"/>
</dbReference>
<dbReference type="FunFam" id="1.10.287.1970:FF:000001">
    <property type="entry name" value="Alanine aminotransferase 2"/>
    <property type="match status" value="1"/>
</dbReference>
<dbReference type="PANTHER" id="PTHR11751">
    <property type="entry name" value="ALANINE AMINOTRANSFERASE"/>
    <property type="match status" value="1"/>
</dbReference>
<dbReference type="Gene3D" id="3.90.1150.10">
    <property type="entry name" value="Aspartate Aminotransferase, domain 1"/>
    <property type="match status" value="1"/>
</dbReference>
<protein>
    <recommendedName>
        <fullName evidence="7">Aminotransferase class I/classII large domain-containing protein</fullName>
    </recommendedName>
</protein>
<keyword evidence="9" id="KW-1185">Reference proteome</keyword>
<reference evidence="8 9" key="1">
    <citation type="submission" date="2011-02" db="EMBL/GenBank/DDBJ databases">
        <title>The Genome Sequence of Sphaeroforma arctica JP610.</title>
        <authorList>
            <consortium name="The Broad Institute Genome Sequencing Platform"/>
            <person name="Russ C."/>
            <person name="Cuomo C."/>
            <person name="Young S.K."/>
            <person name="Zeng Q."/>
            <person name="Gargeya S."/>
            <person name="Alvarado L."/>
            <person name="Berlin A."/>
            <person name="Chapman S.B."/>
            <person name="Chen Z."/>
            <person name="Freedman E."/>
            <person name="Gellesch M."/>
            <person name="Goldberg J."/>
            <person name="Griggs A."/>
            <person name="Gujja S."/>
            <person name="Heilman E."/>
            <person name="Heiman D."/>
            <person name="Howarth C."/>
            <person name="Mehta T."/>
            <person name="Neiman D."/>
            <person name="Pearson M."/>
            <person name="Roberts A."/>
            <person name="Saif S."/>
            <person name="Shea T."/>
            <person name="Shenoy N."/>
            <person name="Sisk P."/>
            <person name="Stolte C."/>
            <person name="Sykes S."/>
            <person name="White J."/>
            <person name="Yandava C."/>
            <person name="Burger G."/>
            <person name="Gray M.W."/>
            <person name="Holland P.W.H."/>
            <person name="King N."/>
            <person name="Lang F.B.F."/>
            <person name="Roger A.J."/>
            <person name="Ruiz-Trillo I."/>
            <person name="Haas B."/>
            <person name="Nusbaum C."/>
            <person name="Birren B."/>
        </authorList>
    </citation>
    <scope>NUCLEOTIDE SEQUENCE [LARGE SCALE GENOMIC DNA]</scope>
    <source>
        <strain evidence="8 9">JP610</strain>
    </source>
</reference>
<feature type="domain" description="Aminotransferase class I/classII large" evidence="7">
    <location>
        <begin position="128"/>
        <end position="496"/>
    </location>
</feature>
<sequence>MPKLPIDSFATAIMSSSKAAASRTMSVRSRSMQVSASAKSKALSYESINHAVRNAEYAVRGAIPIRAEQLKLILDKDPGSLPFKKIIHCNIGNPQALKQKPVTFFRQVVSLCTNPDLLKEENREDVLKLYPEDAIERAHKYFEKGGTVSTGAYTHSQGMPVIRESVAKFVEERDGFPTSPDRLFLTNGASAGVQMILNLLSANPKVGVMIPIPQYPLYSATMAMVNGTAVPYYLDESLGWSISIPELERAKEEAENLCVSTKALVIINPGNPTGQCLTWDQMENIIKFCHRNSLVLMADEVYQANIYNDDLPFHSFRKVLKSMPMQFQDLELISFHSTSKGMIGECGMRGGYMHLTNIEPDVQAEIYKCCSIQLCPNVPGQIMTDLMINPPKEGDASYQTFKDENNTILESLKRRAAKLVTAFNSMENITCEPSSGAMYAFPNIALPQRAIDAAADHNVKPDAFYCLQLLEETGVCTVPGSGFKQVPGTFHFRATFLPLEEDFDHFIGLISDFNTKFMEKYRSE</sequence>
<dbReference type="AlphaFoldDB" id="A0A0L0G6Z4"/>
<evidence type="ECO:0000313" key="8">
    <source>
        <dbReference type="EMBL" id="KNC84631.1"/>
    </source>
</evidence>
<dbReference type="InterPro" id="IPR004839">
    <property type="entry name" value="Aminotransferase_I/II_large"/>
</dbReference>
<keyword evidence="3" id="KW-0032">Aminotransferase</keyword>
<comment type="cofactor">
    <cofactor evidence="1">
        <name>pyridoxal 5'-phosphate</name>
        <dbReference type="ChEBI" id="CHEBI:597326"/>
    </cofactor>
</comment>
<dbReference type="UniPathway" id="UPA00528">
    <property type="reaction ID" value="UER00586"/>
</dbReference>
<dbReference type="Gene3D" id="3.40.640.10">
    <property type="entry name" value="Type I PLP-dependent aspartate aminotransferase-like (Major domain)"/>
    <property type="match status" value="1"/>
</dbReference>
<keyword evidence="5" id="KW-0663">Pyridoxal phosphate</keyword>
<organism evidence="8 9">
    <name type="scientific">Sphaeroforma arctica JP610</name>
    <dbReference type="NCBI Taxonomy" id="667725"/>
    <lineage>
        <taxon>Eukaryota</taxon>
        <taxon>Ichthyosporea</taxon>
        <taxon>Ichthyophonida</taxon>
        <taxon>Sphaeroforma</taxon>
    </lineage>
</organism>
<evidence type="ECO:0000256" key="4">
    <source>
        <dbReference type="ARBA" id="ARBA00022679"/>
    </source>
</evidence>
<dbReference type="GO" id="GO:0030170">
    <property type="term" value="F:pyridoxal phosphate binding"/>
    <property type="evidence" value="ECO:0007669"/>
    <property type="project" value="InterPro"/>
</dbReference>